<dbReference type="EMBL" id="VTOW01000009">
    <property type="protein sequence ID" value="NKE73648.1"/>
    <property type="molecule type" value="Genomic_DNA"/>
</dbReference>
<organism evidence="2 3">
    <name type="scientific">Candidatus Manganitrophus noduliformans</name>
    <dbReference type="NCBI Taxonomy" id="2606439"/>
    <lineage>
        <taxon>Bacteria</taxon>
        <taxon>Pseudomonadati</taxon>
        <taxon>Nitrospirota</taxon>
        <taxon>Nitrospiria</taxon>
        <taxon>Candidatus Troglogloeales</taxon>
        <taxon>Candidatus Manganitrophaceae</taxon>
        <taxon>Candidatus Manganitrophus</taxon>
    </lineage>
</organism>
<evidence type="ECO:0000313" key="2">
    <source>
        <dbReference type="EMBL" id="NKE73648.1"/>
    </source>
</evidence>
<comment type="caution">
    <text evidence="2">The sequence shown here is derived from an EMBL/GenBank/DDBJ whole genome shotgun (WGS) entry which is preliminary data.</text>
</comment>
<keyword evidence="3" id="KW-1185">Reference proteome</keyword>
<gene>
    <name evidence="2" type="ORF">MNODULE_23105</name>
</gene>
<evidence type="ECO:0000313" key="3">
    <source>
        <dbReference type="Proteomes" id="UP000534783"/>
    </source>
</evidence>
<feature type="chain" id="PRO_5030961260" description="Lipoprotein" evidence="1">
    <location>
        <begin position="23"/>
        <end position="217"/>
    </location>
</feature>
<dbReference type="Proteomes" id="UP000534783">
    <property type="component" value="Unassembled WGS sequence"/>
</dbReference>
<protein>
    <recommendedName>
        <fullName evidence="4">Lipoprotein</fullName>
    </recommendedName>
</protein>
<keyword evidence="1" id="KW-0732">Signal</keyword>
<dbReference type="RefSeq" id="WP_168063609.1">
    <property type="nucleotide sequence ID" value="NZ_VTOW01000009.1"/>
</dbReference>
<accession>A0A7X6DUH6</accession>
<proteinExistence type="predicted"/>
<dbReference type="AlphaFoldDB" id="A0A7X6DUH6"/>
<evidence type="ECO:0000256" key="1">
    <source>
        <dbReference type="SAM" id="SignalP"/>
    </source>
</evidence>
<feature type="signal peptide" evidence="1">
    <location>
        <begin position="1"/>
        <end position="22"/>
    </location>
</feature>
<reference evidence="2 3" key="1">
    <citation type="journal article" date="2020" name="Nature">
        <title>Bacterial chemolithoautotrophy via manganese oxidation.</title>
        <authorList>
            <person name="Yu H."/>
            <person name="Leadbetter J.R."/>
        </authorList>
    </citation>
    <scope>NUCLEOTIDE SEQUENCE [LARGE SCALE GENOMIC DNA]</scope>
    <source>
        <strain evidence="2 3">Mn-1</strain>
    </source>
</reference>
<sequence>MNRESGFLIIFLSMTLSGCLGALQAMNTATGLYQNARAGYTAYNAAATAKDLKDTQPLFADAEIIKIRADLSPRMRDREEAIKAAFTAELVREAKEVLGAIGRSETVVCTEACPAEGKMTILHFREKERPGMITKVLAGDRLTGTASVINASDGAVLRDEQVDGQDYAVIAAMINLSVMKKLLKEKEDDPKLKAYLDKVNEIPLLSEEGEKILTGSK</sequence>
<dbReference type="PROSITE" id="PS51257">
    <property type="entry name" value="PROKAR_LIPOPROTEIN"/>
    <property type="match status" value="1"/>
</dbReference>
<name>A0A7X6DUH6_9BACT</name>
<evidence type="ECO:0008006" key="4">
    <source>
        <dbReference type="Google" id="ProtNLM"/>
    </source>
</evidence>